<sequence length="104" mass="12071">MITYEVTATVRPDLCEAYERYMRERHVPDLLQTGAFAGASFSRSAPGRYRVRYEAHDRAALDRYLALHAPRLRQHLLEQFPEGVELSREEWEVLEAWPVAGAPR</sequence>
<organism evidence="1 2">
    <name type="scientific">Calidithermus terrae</name>
    <dbReference type="NCBI Taxonomy" id="1408545"/>
    <lineage>
        <taxon>Bacteria</taxon>
        <taxon>Thermotogati</taxon>
        <taxon>Deinococcota</taxon>
        <taxon>Deinococci</taxon>
        <taxon>Thermales</taxon>
        <taxon>Thermaceae</taxon>
        <taxon>Calidithermus</taxon>
    </lineage>
</organism>
<protein>
    <recommendedName>
        <fullName evidence="3">DUF4286 domain-containing protein</fullName>
    </recommendedName>
</protein>
<evidence type="ECO:0000313" key="2">
    <source>
        <dbReference type="Proteomes" id="UP000265715"/>
    </source>
</evidence>
<evidence type="ECO:0008006" key="3">
    <source>
        <dbReference type="Google" id="ProtNLM"/>
    </source>
</evidence>
<proteinExistence type="predicted"/>
<dbReference type="EMBL" id="QXDL01000012">
    <property type="protein sequence ID" value="RIH90310.1"/>
    <property type="molecule type" value="Genomic_DNA"/>
</dbReference>
<reference evidence="1 2" key="1">
    <citation type="submission" date="2018-08" db="EMBL/GenBank/DDBJ databases">
        <title>Meiothermus terrae DSM 26712 genome sequencing project.</title>
        <authorList>
            <person name="Da Costa M.S."/>
            <person name="Albuquerque L."/>
            <person name="Raposo P."/>
            <person name="Froufe H.J.C."/>
            <person name="Barroso C.S."/>
            <person name="Egas C."/>
        </authorList>
    </citation>
    <scope>NUCLEOTIDE SEQUENCE [LARGE SCALE GENOMIC DNA]</scope>
    <source>
        <strain evidence="1 2">DSM 26712</strain>
    </source>
</reference>
<dbReference type="OrthoDB" id="34442at2"/>
<evidence type="ECO:0000313" key="1">
    <source>
        <dbReference type="EMBL" id="RIH90310.1"/>
    </source>
</evidence>
<dbReference type="AlphaFoldDB" id="A0A399F2R7"/>
<dbReference type="InterPro" id="IPR025563">
    <property type="entry name" value="DUF4286"/>
</dbReference>
<dbReference type="RefSeq" id="WP_119313767.1">
    <property type="nucleotide sequence ID" value="NZ_QXDL01000012.1"/>
</dbReference>
<gene>
    <name evidence="1" type="ORF">Mterra_00541</name>
</gene>
<accession>A0A399F2R7</accession>
<comment type="caution">
    <text evidence="1">The sequence shown here is derived from an EMBL/GenBank/DDBJ whole genome shotgun (WGS) entry which is preliminary data.</text>
</comment>
<dbReference type="Proteomes" id="UP000265715">
    <property type="component" value="Unassembled WGS sequence"/>
</dbReference>
<dbReference type="Pfam" id="PF14114">
    <property type="entry name" value="DUF4286"/>
    <property type="match status" value="1"/>
</dbReference>
<name>A0A399F2R7_9DEIN</name>
<keyword evidence="2" id="KW-1185">Reference proteome</keyword>